<dbReference type="Pfam" id="PF26138">
    <property type="entry name" value="DUF8040"/>
    <property type="match status" value="1"/>
</dbReference>
<feature type="domain" description="DUF8040" evidence="9">
    <location>
        <begin position="60"/>
        <end position="107"/>
    </location>
</feature>
<gene>
    <name evidence="10" type="ORF">B9479_000151</name>
</gene>
<dbReference type="Proteomes" id="UP000322245">
    <property type="component" value="Unassembled WGS sequence"/>
</dbReference>
<dbReference type="PANTHER" id="PTHR22930">
    <property type="match status" value="1"/>
</dbReference>
<comment type="cofactor">
    <cofactor evidence="1">
        <name>a divalent metal cation</name>
        <dbReference type="ChEBI" id="CHEBI:60240"/>
    </cofactor>
</comment>
<keyword evidence="7" id="KW-0539">Nucleus</keyword>
<name>A0A5D3B8F9_9TREE</name>
<evidence type="ECO:0000259" key="9">
    <source>
        <dbReference type="Pfam" id="PF26138"/>
    </source>
</evidence>
<evidence type="ECO:0000256" key="6">
    <source>
        <dbReference type="ARBA" id="ARBA00022801"/>
    </source>
</evidence>
<evidence type="ECO:0000256" key="2">
    <source>
        <dbReference type="ARBA" id="ARBA00004123"/>
    </source>
</evidence>
<dbReference type="GO" id="GO:0005634">
    <property type="term" value="C:nucleus"/>
    <property type="evidence" value="ECO:0007669"/>
    <property type="project" value="UniProtKB-SubCell"/>
</dbReference>
<comment type="caution">
    <text evidence="10">The sequence shown here is derived from an EMBL/GenBank/DDBJ whole genome shotgun (WGS) entry which is preliminary data.</text>
</comment>
<evidence type="ECO:0000313" key="11">
    <source>
        <dbReference type="Proteomes" id="UP000322245"/>
    </source>
</evidence>
<dbReference type="InterPro" id="IPR058353">
    <property type="entry name" value="DUF8040"/>
</dbReference>
<comment type="similarity">
    <text evidence="3">Belongs to the HARBI1 family.</text>
</comment>
<dbReference type="InterPro" id="IPR045249">
    <property type="entry name" value="HARBI1-like"/>
</dbReference>
<dbReference type="InterPro" id="IPR027806">
    <property type="entry name" value="HARBI1_dom"/>
</dbReference>
<sequence length="437" mass="48155">MVPTDWGLFQSCDVGKNYTAEYTATHEGARPHNAYAAFKAEKINNGESVSKILTASPRGQGVSAIEKLGIYLYICRGPSSVRKAAAAFQRSQSTISKYFHEVVNALTSTSFHDRWIVQPTADTPPSERITSSKFLSGHLDGAVGALDNSHAYSIAESITPLEALHRRVGHIATSTLLNDIREGKIEGISKDEYKKYSKDPFSSSTCDACNSAKATKKPFKGHIDGTHIAVNVDERDRPRYRNRLGRLTMNVLAACTFDMLFTHVFVGYEGSTNDQVVLSAALEKGFAIPEGRYYLADAGYGAHPGLLLPLRGVRYHLAEWGRAGVRPQDGAEVYNLRHASARNVIERLFGVVKARWPILVHGCDYPIKAQGRVVPSLCVLHNMLRAVEKFDLHGQDYFSTLASIRREEILYQENEGERQPGRAEVLGAPSLPAPLPI</sequence>
<comment type="subcellular location">
    <subcellularLocation>
        <location evidence="2">Nucleus</location>
    </subcellularLocation>
</comment>
<protein>
    <submittedName>
        <fullName evidence="10">Uncharacterized protein</fullName>
    </submittedName>
</protein>
<evidence type="ECO:0000256" key="4">
    <source>
        <dbReference type="ARBA" id="ARBA00022722"/>
    </source>
</evidence>
<keyword evidence="4" id="KW-0540">Nuclease</keyword>
<keyword evidence="5" id="KW-0479">Metal-binding</keyword>
<dbReference type="AlphaFoldDB" id="A0A5D3B8F9"/>
<evidence type="ECO:0000256" key="7">
    <source>
        <dbReference type="ARBA" id="ARBA00023242"/>
    </source>
</evidence>
<dbReference type="GO" id="GO:0016787">
    <property type="term" value="F:hydrolase activity"/>
    <property type="evidence" value="ECO:0007669"/>
    <property type="project" value="UniProtKB-KW"/>
</dbReference>
<proteinExistence type="inferred from homology"/>
<dbReference type="PANTHER" id="PTHR22930:SF251">
    <property type="entry name" value="DDE TNP4 DOMAIN-CONTAINING PROTEIN"/>
    <property type="match status" value="1"/>
</dbReference>
<feature type="domain" description="DDE Tnp4" evidence="8">
    <location>
        <begin position="223"/>
        <end position="382"/>
    </location>
</feature>
<evidence type="ECO:0000256" key="1">
    <source>
        <dbReference type="ARBA" id="ARBA00001968"/>
    </source>
</evidence>
<evidence type="ECO:0000313" key="10">
    <source>
        <dbReference type="EMBL" id="TYJ59162.1"/>
    </source>
</evidence>
<evidence type="ECO:0000259" key="8">
    <source>
        <dbReference type="Pfam" id="PF13359"/>
    </source>
</evidence>
<evidence type="ECO:0000256" key="5">
    <source>
        <dbReference type="ARBA" id="ARBA00022723"/>
    </source>
</evidence>
<dbReference type="EMBL" id="NIDF01000001">
    <property type="protein sequence ID" value="TYJ59162.1"/>
    <property type="molecule type" value="Genomic_DNA"/>
</dbReference>
<dbReference type="Pfam" id="PF13359">
    <property type="entry name" value="DDE_Tnp_4"/>
    <property type="match status" value="1"/>
</dbReference>
<keyword evidence="6" id="KW-0378">Hydrolase</keyword>
<reference evidence="10 11" key="1">
    <citation type="submission" date="2017-05" db="EMBL/GenBank/DDBJ databases">
        <title>The Genome Sequence of Tsuchiyaea wingfieldii DSM 27421.</title>
        <authorList>
            <person name="Cuomo C."/>
            <person name="Passer A."/>
            <person name="Billmyre B."/>
            <person name="Heitman J."/>
        </authorList>
    </citation>
    <scope>NUCLEOTIDE SEQUENCE [LARGE SCALE GENOMIC DNA]</scope>
    <source>
        <strain evidence="10 11">DSM 27421</strain>
    </source>
</reference>
<evidence type="ECO:0000256" key="3">
    <source>
        <dbReference type="ARBA" id="ARBA00006958"/>
    </source>
</evidence>
<dbReference type="GO" id="GO:0004518">
    <property type="term" value="F:nuclease activity"/>
    <property type="evidence" value="ECO:0007669"/>
    <property type="project" value="UniProtKB-KW"/>
</dbReference>
<dbReference type="GO" id="GO:0046872">
    <property type="term" value="F:metal ion binding"/>
    <property type="evidence" value="ECO:0007669"/>
    <property type="project" value="UniProtKB-KW"/>
</dbReference>
<keyword evidence="11" id="KW-1185">Reference proteome</keyword>
<organism evidence="10 11">
    <name type="scientific">Cryptococcus floricola</name>
    <dbReference type="NCBI Taxonomy" id="2591691"/>
    <lineage>
        <taxon>Eukaryota</taxon>
        <taxon>Fungi</taxon>
        <taxon>Dikarya</taxon>
        <taxon>Basidiomycota</taxon>
        <taxon>Agaricomycotina</taxon>
        <taxon>Tremellomycetes</taxon>
        <taxon>Tremellales</taxon>
        <taxon>Cryptococcaceae</taxon>
        <taxon>Cryptococcus</taxon>
    </lineage>
</organism>
<accession>A0A5D3B8F9</accession>